<evidence type="ECO:0000256" key="1">
    <source>
        <dbReference type="ARBA" id="ARBA00022837"/>
    </source>
</evidence>
<evidence type="ECO:0000313" key="4">
    <source>
        <dbReference type="Proteomes" id="UP000663836"/>
    </source>
</evidence>
<dbReference type="InterPro" id="IPR018247">
    <property type="entry name" value="EF_Hand_1_Ca_BS"/>
</dbReference>
<dbReference type="GO" id="GO:0005509">
    <property type="term" value="F:calcium ion binding"/>
    <property type="evidence" value="ECO:0007669"/>
    <property type="project" value="InterPro"/>
</dbReference>
<keyword evidence="1" id="KW-0106">Calcium</keyword>
<comment type="caution">
    <text evidence="3">The sequence shown here is derived from an EMBL/GenBank/DDBJ whole genome shotgun (WGS) entry which is preliminary data.</text>
</comment>
<protein>
    <recommendedName>
        <fullName evidence="2">EF-hand domain-containing protein</fullName>
    </recommendedName>
</protein>
<dbReference type="InterPro" id="IPR002048">
    <property type="entry name" value="EF_hand_dom"/>
</dbReference>
<dbReference type="InterPro" id="IPR011992">
    <property type="entry name" value="EF-hand-dom_pair"/>
</dbReference>
<feature type="domain" description="EF-hand" evidence="2">
    <location>
        <begin position="562"/>
        <end position="597"/>
    </location>
</feature>
<dbReference type="EMBL" id="CAJOBD010000899">
    <property type="protein sequence ID" value="CAF3734085.1"/>
    <property type="molecule type" value="Genomic_DNA"/>
</dbReference>
<dbReference type="AlphaFoldDB" id="A0A818X2P6"/>
<dbReference type="Gene3D" id="1.10.238.10">
    <property type="entry name" value="EF-hand"/>
    <property type="match status" value="1"/>
</dbReference>
<dbReference type="SUPFAM" id="SSF47473">
    <property type="entry name" value="EF-hand"/>
    <property type="match status" value="1"/>
</dbReference>
<dbReference type="SUPFAM" id="SSF48576">
    <property type="entry name" value="Terpenoid synthases"/>
    <property type="match status" value="1"/>
</dbReference>
<evidence type="ECO:0000259" key="2">
    <source>
        <dbReference type="PROSITE" id="PS50222"/>
    </source>
</evidence>
<gene>
    <name evidence="3" type="ORF">JBS370_LOCUS11594</name>
</gene>
<feature type="domain" description="EF-hand" evidence="2">
    <location>
        <begin position="598"/>
        <end position="633"/>
    </location>
</feature>
<name>A0A818X2P6_9BILA</name>
<dbReference type="PROSITE" id="PS50222">
    <property type="entry name" value="EF_HAND_2"/>
    <property type="match status" value="2"/>
</dbReference>
<sequence length="633" mass="72790">MQNIGDIGMNLQTCSIELNEYLNSTRTSAIVLADLLLTAHEQCVKNPIDQTESPSKHLQSVLANDIITTVEQYEGIKDLLTNSPMQIQKIGEAKFNKNVYSLISTSIVYPDSWCPPPSFTRSPYHILSNKQSEHEIKDWYISAFGKFLSPPTKQRLWQLEPAEWSAFLVPYAANNYVDLMGKFLSIFTLIDDQLVEVEASEQKRITLEHLFMFAETWKLAFQRQNGQQMNSKNLARKIHDLALKTNISLLEPCFQVWSSIADNYVRFGADETWCNRMCNAIKEWIELGIREVIGKKRIKQSSSLTELRTQIPVILTSYDHPSLRQGAKEKTMTVDMSGMSLLEVLLRQRIATIGISMMSLLLEQSCGLNLSSIDILLRPAINIAAIMPSLVNELVGMGRDLRGEPNFSLIYRQMFNCSLQQSIYFTLTLHDLAMKTFDQNVEKILQSLKSPSLQHYVSIYMQYLRLLVRGFAQWHHYSDRYKNLIAVDETHKQILIFSIADSQKQRYDALQDALIQHQSHKNFRSTTIDTYIAELSNNSGWITFEQFKHFMKTETRTYKNPLVIIELKQAFNEVDTNKDGFISPQEAHQGITLARQRIPEGIFGQIVQMFDDNHDGQMSLEEFLTNVQKLVRK</sequence>
<evidence type="ECO:0000313" key="3">
    <source>
        <dbReference type="EMBL" id="CAF3734085.1"/>
    </source>
</evidence>
<organism evidence="3 4">
    <name type="scientific">Rotaria sordida</name>
    <dbReference type="NCBI Taxonomy" id="392033"/>
    <lineage>
        <taxon>Eukaryota</taxon>
        <taxon>Metazoa</taxon>
        <taxon>Spiralia</taxon>
        <taxon>Gnathifera</taxon>
        <taxon>Rotifera</taxon>
        <taxon>Eurotatoria</taxon>
        <taxon>Bdelloidea</taxon>
        <taxon>Philodinida</taxon>
        <taxon>Philodinidae</taxon>
        <taxon>Rotaria</taxon>
    </lineage>
</organism>
<accession>A0A818X2P6</accession>
<reference evidence="3" key="1">
    <citation type="submission" date="2021-02" db="EMBL/GenBank/DDBJ databases">
        <authorList>
            <person name="Nowell W R."/>
        </authorList>
    </citation>
    <scope>NUCLEOTIDE SEQUENCE</scope>
</reference>
<dbReference type="SMART" id="SM00054">
    <property type="entry name" value="EFh"/>
    <property type="match status" value="3"/>
</dbReference>
<dbReference type="InterPro" id="IPR008949">
    <property type="entry name" value="Isoprenoid_synthase_dom_sf"/>
</dbReference>
<proteinExistence type="predicted"/>
<dbReference type="CDD" id="cd00051">
    <property type="entry name" value="EFh"/>
    <property type="match status" value="2"/>
</dbReference>
<dbReference type="Proteomes" id="UP000663836">
    <property type="component" value="Unassembled WGS sequence"/>
</dbReference>
<dbReference type="PROSITE" id="PS00018">
    <property type="entry name" value="EF_HAND_1"/>
    <property type="match status" value="1"/>
</dbReference>
<dbReference type="Pfam" id="PF13499">
    <property type="entry name" value="EF-hand_7"/>
    <property type="match status" value="1"/>
</dbReference>
<dbReference type="Gene3D" id="1.10.600.10">
    <property type="entry name" value="Farnesyl Diphosphate Synthase"/>
    <property type="match status" value="1"/>
</dbReference>